<dbReference type="AlphaFoldDB" id="A0A8X6S1H2"/>
<proteinExistence type="predicted"/>
<sequence length="90" mass="9590">MDRPSRRLKAALLPSSVPGTSLSPEEMGCLATDGGACTEPAARPCKETNSMIGGVAKVLHVCGCANLQGYLRYTCRSNDIKHRSIKRVDA</sequence>
<organism evidence="2 3">
    <name type="scientific">Trichonephila clavipes</name>
    <name type="common">Golden silk orbweaver</name>
    <name type="synonym">Nephila clavipes</name>
    <dbReference type="NCBI Taxonomy" id="2585209"/>
    <lineage>
        <taxon>Eukaryota</taxon>
        <taxon>Metazoa</taxon>
        <taxon>Ecdysozoa</taxon>
        <taxon>Arthropoda</taxon>
        <taxon>Chelicerata</taxon>
        <taxon>Arachnida</taxon>
        <taxon>Araneae</taxon>
        <taxon>Araneomorphae</taxon>
        <taxon>Entelegynae</taxon>
        <taxon>Araneoidea</taxon>
        <taxon>Nephilidae</taxon>
        <taxon>Trichonephila</taxon>
    </lineage>
</organism>
<evidence type="ECO:0000313" key="3">
    <source>
        <dbReference type="Proteomes" id="UP000887159"/>
    </source>
</evidence>
<keyword evidence="3" id="KW-1185">Reference proteome</keyword>
<gene>
    <name evidence="2" type="ORF">TNCV_1198291</name>
</gene>
<dbReference type="EMBL" id="BMAU01021243">
    <property type="protein sequence ID" value="GFY04051.1"/>
    <property type="molecule type" value="Genomic_DNA"/>
</dbReference>
<accession>A0A8X6S1H2</accession>
<name>A0A8X6S1H2_TRICX</name>
<protein>
    <submittedName>
        <fullName evidence="2">Uncharacterized protein</fullName>
    </submittedName>
</protein>
<reference evidence="2" key="1">
    <citation type="submission" date="2020-08" db="EMBL/GenBank/DDBJ databases">
        <title>Multicomponent nature underlies the extraordinary mechanical properties of spider dragline silk.</title>
        <authorList>
            <person name="Kono N."/>
            <person name="Nakamura H."/>
            <person name="Mori M."/>
            <person name="Yoshida Y."/>
            <person name="Ohtoshi R."/>
            <person name="Malay A.D."/>
            <person name="Moran D.A.P."/>
            <person name="Tomita M."/>
            <person name="Numata K."/>
            <person name="Arakawa K."/>
        </authorList>
    </citation>
    <scope>NUCLEOTIDE SEQUENCE</scope>
</reference>
<dbReference type="Proteomes" id="UP000887159">
    <property type="component" value="Unassembled WGS sequence"/>
</dbReference>
<evidence type="ECO:0000313" key="2">
    <source>
        <dbReference type="EMBL" id="GFY04051.1"/>
    </source>
</evidence>
<evidence type="ECO:0000256" key="1">
    <source>
        <dbReference type="SAM" id="MobiDB-lite"/>
    </source>
</evidence>
<comment type="caution">
    <text evidence="2">The sequence shown here is derived from an EMBL/GenBank/DDBJ whole genome shotgun (WGS) entry which is preliminary data.</text>
</comment>
<feature type="region of interest" description="Disordered" evidence="1">
    <location>
        <begin position="1"/>
        <end position="20"/>
    </location>
</feature>